<dbReference type="AlphaFoldDB" id="A0A448WGQ6"/>
<dbReference type="Proteomes" id="UP000784294">
    <property type="component" value="Unassembled WGS sequence"/>
</dbReference>
<keyword evidence="2" id="KW-1185">Reference proteome</keyword>
<dbReference type="EMBL" id="CAAALY010011429">
    <property type="protein sequence ID" value="VEL11304.1"/>
    <property type="molecule type" value="Genomic_DNA"/>
</dbReference>
<reference evidence="1" key="1">
    <citation type="submission" date="2018-11" db="EMBL/GenBank/DDBJ databases">
        <authorList>
            <consortium name="Pathogen Informatics"/>
        </authorList>
    </citation>
    <scope>NUCLEOTIDE SEQUENCE</scope>
</reference>
<evidence type="ECO:0000313" key="2">
    <source>
        <dbReference type="Proteomes" id="UP000784294"/>
    </source>
</evidence>
<proteinExistence type="predicted"/>
<protein>
    <submittedName>
        <fullName evidence="1">Uncharacterized protein</fullName>
    </submittedName>
</protein>
<organism evidence="1 2">
    <name type="scientific">Protopolystoma xenopodis</name>
    <dbReference type="NCBI Taxonomy" id="117903"/>
    <lineage>
        <taxon>Eukaryota</taxon>
        <taxon>Metazoa</taxon>
        <taxon>Spiralia</taxon>
        <taxon>Lophotrochozoa</taxon>
        <taxon>Platyhelminthes</taxon>
        <taxon>Monogenea</taxon>
        <taxon>Polyopisthocotylea</taxon>
        <taxon>Polystomatidea</taxon>
        <taxon>Polystomatidae</taxon>
        <taxon>Protopolystoma</taxon>
    </lineage>
</organism>
<name>A0A448WGQ6_9PLAT</name>
<evidence type="ECO:0000313" key="1">
    <source>
        <dbReference type="EMBL" id="VEL11304.1"/>
    </source>
</evidence>
<comment type="caution">
    <text evidence="1">The sequence shown here is derived from an EMBL/GenBank/DDBJ whole genome shotgun (WGS) entry which is preliminary data.</text>
</comment>
<gene>
    <name evidence="1" type="ORF">PXEA_LOCUS4744</name>
</gene>
<accession>A0A448WGQ6</accession>
<sequence length="81" mass="8989">MSPRNVSLQLSLGKRNHLGHRYQMPFAGLLTYILLPSFFQPACHLADAGETFGNVPSQWSNAGNHECYGIEHGSRYISQGL</sequence>